<evidence type="ECO:0000313" key="2">
    <source>
        <dbReference type="EMBL" id="SHE59550.1"/>
    </source>
</evidence>
<dbReference type="OrthoDB" id="6168970at2"/>
<gene>
    <name evidence="2" type="ORF">SAMN02745148_00741</name>
</gene>
<protein>
    <submittedName>
        <fullName evidence="2">Uncharacterized protein</fullName>
    </submittedName>
</protein>
<accession>A0A1M4USH3</accession>
<reference evidence="2 3" key="1">
    <citation type="submission" date="2016-11" db="EMBL/GenBank/DDBJ databases">
        <authorList>
            <person name="Jaros S."/>
            <person name="Januszkiewicz K."/>
            <person name="Wedrychowicz H."/>
        </authorList>
    </citation>
    <scope>NUCLEOTIDE SEQUENCE [LARGE SCALE GENOMIC DNA]</scope>
    <source>
        <strain evidence="2 3">DSM 19980</strain>
    </source>
</reference>
<evidence type="ECO:0000313" key="3">
    <source>
        <dbReference type="Proteomes" id="UP000184346"/>
    </source>
</evidence>
<dbReference type="AlphaFoldDB" id="A0A1M4USH3"/>
<dbReference type="EMBL" id="FQUJ01000003">
    <property type="protein sequence ID" value="SHE59550.1"/>
    <property type="molecule type" value="Genomic_DNA"/>
</dbReference>
<name>A0A1M4USH3_9GAMM</name>
<dbReference type="RefSeq" id="WP_072819843.1">
    <property type="nucleotide sequence ID" value="NZ_FQUJ01000003.1"/>
</dbReference>
<sequence length="79" mass="8973">MKFPAKAPTGPECPECGSKEKRFPPGREGQYHVFCEQCGYDFGRFDTLSRSYEHMLDDLERKLGVSHAPLDEQGKPIEP</sequence>
<feature type="region of interest" description="Disordered" evidence="1">
    <location>
        <begin position="1"/>
        <end position="26"/>
    </location>
</feature>
<evidence type="ECO:0000256" key="1">
    <source>
        <dbReference type="SAM" id="MobiDB-lite"/>
    </source>
</evidence>
<proteinExistence type="predicted"/>
<dbReference type="Proteomes" id="UP000184346">
    <property type="component" value="Unassembled WGS sequence"/>
</dbReference>
<keyword evidence="3" id="KW-1185">Reference proteome</keyword>
<organism evidence="2 3">
    <name type="scientific">Modicisalibacter ilicicola DSM 19980</name>
    <dbReference type="NCBI Taxonomy" id="1121942"/>
    <lineage>
        <taxon>Bacteria</taxon>
        <taxon>Pseudomonadati</taxon>
        <taxon>Pseudomonadota</taxon>
        <taxon>Gammaproteobacteria</taxon>
        <taxon>Oceanospirillales</taxon>
        <taxon>Halomonadaceae</taxon>
        <taxon>Modicisalibacter</taxon>
    </lineage>
</organism>